<dbReference type="PATRIC" id="fig|993517.3.peg.2525"/>
<name>K5D6G6_RHOBT</name>
<accession>K5D6G6</accession>
<organism evidence="1 2">
    <name type="scientific">Rhodopirellula baltica SH28</name>
    <dbReference type="NCBI Taxonomy" id="993517"/>
    <lineage>
        <taxon>Bacteria</taxon>
        <taxon>Pseudomonadati</taxon>
        <taxon>Planctomycetota</taxon>
        <taxon>Planctomycetia</taxon>
        <taxon>Pirellulales</taxon>
        <taxon>Pirellulaceae</taxon>
        <taxon>Rhodopirellula</taxon>
    </lineage>
</organism>
<reference evidence="1 2" key="1">
    <citation type="journal article" date="2013" name="Mar. Genomics">
        <title>Expression of sulfatases in Rhodopirellula baltica and the diversity of sulfatases in the genus Rhodopirellula.</title>
        <authorList>
            <person name="Wegner C.E."/>
            <person name="Richter-Heitmann T."/>
            <person name="Klindworth A."/>
            <person name="Klockow C."/>
            <person name="Richter M."/>
            <person name="Achstetter T."/>
            <person name="Glockner F.O."/>
            <person name="Harder J."/>
        </authorList>
    </citation>
    <scope>NUCLEOTIDE SEQUENCE [LARGE SCALE GENOMIC DNA]</scope>
    <source>
        <strain evidence="1 2">SH28</strain>
    </source>
</reference>
<sequence>MRDAHPELGDAVESVDLWMQSHPHREFLDARAITRDLGNKLTSSEIYSFFKALKELGLAKPSYRIIDPHGSFTRSHSSTLDELPRQDVDQFGEAFAVKRENIVLVFSLEP</sequence>
<dbReference type="EMBL" id="AMCW01000063">
    <property type="protein sequence ID" value="EKK02297.1"/>
    <property type="molecule type" value="Genomic_DNA"/>
</dbReference>
<proteinExistence type="predicted"/>
<protein>
    <submittedName>
        <fullName evidence="1">Uncharacterized protein</fullName>
    </submittedName>
</protein>
<dbReference type="Proteomes" id="UP000007993">
    <property type="component" value="Unassembled WGS sequence"/>
</dbReference>
<gene>
    <name evidence="1" type="ORF">RBSH_02333</name>
</gene>
<dbReference type="AlphaFoldDB" id="K5D6G6"/>
<evidence type="ECO:0000313" key="2">
    <source>
        <dbReference type="Proteomes" id="UP000007993"/>
    </source>
</evidence>
<evidence type="ECO:0000313" key="1">
    <source>
        <dbReference type="EMBL" id="EKK02297.1"/>
    </source>
</evidence>
<comment type="caution">
    <text evidence="1">The sequence shown here is derived from an EMBL/GenBank/DDBJ whole genome shotgun (WGS) entry which is preliminary data.</text>
</comment>